<keyword evidence="2" id="KW-0479">Metal-binding</keyword>
<keyword evidence="7" id="KW-1185">Reference proteome</keyword>
<sequence length="325" mass="36635">MHSTYSSDVSPYYERHAGRTEGILQSPVQPTLPRQFAKYLSNTSNASNPITNPDADPASIDLTVPDIEFNTDDKPKFIIFNCTICRAVIKQGASGSDTALTGALLLHARKCWGKETVDRVMALDNKTGNNKLCQELKKEKRGEQSKLTLLYKPIKKTWDKLCSTLRPSKESLRIGTARMCAEEGRPFNTVAGHCYKWLQRKGQPDHYIPPRQQVSKDVKTLYEKAKERLASELQAYDGEHCLGLDCWTSPNHWPWMSINISWLRKDNNGKEVPVTHLLDFVELPCSHTSLNMAKCIADVLKFRTSHPVGTSVQPICSWALGNFSR</sequence>
<dbReference type="AlphaFoldDB" id="A0A6A4GWN8"/>
<dbReference type="PANTHER" id="PTHR46481">
    <property type="entry name" value="ZINC FINGER BED DOMAIN-CONTAINING PROTEIN 4"/>
    <property type="match status" value="1"/>
</dbReference>
<gene>
    <name evidence="6" type="ORF">BT96DRAFT_946239</name>
</gene>
<evidence type="ECO:0000256" key="5">
    <source>
        <dbReference type="ARBA" id="ARBA00023242"/>
    </source>
</evidence>
<dbReference type="Proteomes" id="UP000799118">
    <property type="component" value="Unassembled WGS sequence"/>
</dbReference>
<dbReference type="InterPro" id="IPR052035">
    <property type="entry name" value="ZnF_BED_domain_contain"/>
</dbReference>
<evidence type="ECO:0000256" key="2">
    <source>
        <dbReference type="ARBA" id="ARBA00022723"/>
    </source>
</evidence>
<dbReference type="GO" id="GO:0005634">
    <property type="term" value="C:nucleus"/>
    <property type="evidence" value="ECO:0007669"/>
    <property type="project" value="UniProtKB-SubCell"/>
</dbReference>
<keyword evidence="4" id="KW-0862">Zinc</keyword>
<evidence type="ECO:0000256" key="1">
    <source>
        <dbReference type="ARBA" id="ARBA00004123"/>
    </source>
</evidence>
<evidence type="ECO:0000313" key="6">
    <source>
        <dbReference type="EMBL" id="KAE9390282.1"/>
    </source>
</evidence>
<dbReference type="PANTHER" id="PTHR46481:SF10">
    <property type="entry name" value="ZINC FINGER BED DOMAIN-CONTAINING PROTEIN 39"/>
    <property type="match status" value="1"/>
</dbReference>
<name>A0A6A4GWN8_9AGAR</name>
<keyword evidence="5" id="KW-0539">Nucleus</keyword>
<keyword evidence="3" id="KW-0863">Zinc-finger</keyword>
<evidence type="ECO:0000256" key="4">
    <source>
        <dbReference type="ARBA" id="ARBA00022833"/>
    </source>
</evidence>
<organism evidence="6 7">
    <name type="scientific">Gymnopus androsaceus JB14</name>
    <dbReference type="NCBI Taxonomy" id="1447944"/>
    <lineage>
        <taxon>Eukaryota</taxon>
        <taxon>Fungi</taxon>
        <taxon>Dikarya</taxon>
        <taxon>Basidiomycota</taxon>
        <taxon>Agaricomycotina</taxon>
        <taxon>Agaricomycetes</taxon>
        <taxon>Agaricomycetidae</taxon>
        <taxon>Agaricales</taxon>
        <taxon>Marasmiineae</taxon>
        <taxon>Omphalotaceae</taxon>
        <taxon>Gymnopus</taxon>
    </lineage>
</organism>
<proteinExistence type="predicted"/>
<reference evidence="6" key="1">
    <citation type="journal article" date="2019" name="Environ. Microbiol.">
        <title>Fungal ecological strategies reflected in gene transcription - a case study of two litter decomposers.</title>
        <authorList>
            <person name="Barbi F."/>
            <person name="Kohler A."/>
            <person name="Barry K."/>
            <person name="Baskaran P."/>
            <person name="Daum C."/>
            <person name="Fauchery L."/>
            <person name="Ihrmark K."/>
            <person name="Kuo A."/>
            <person name="LaButti K."/>
            <person name="Lipzen A."/>
            <person name="Morin E."/>
            <person name="Grigoriev I.V."/>
            <person name="Henrissat B."/>
            <person name="Lindahl B."/>
            <person name="Martin F."/>
        </authorList>
    </citation>
    <scope>NUCLEOTIDE SEQUENCE</scope>
    <source>
        <strain evidence="6">JB14</strain>
    </source>
</reference>
<dbReference type="SUPFAM" id="SSF140996">
    <property type="entry name" value="Hermes dimerisation domain"/>
    <property type="match status" value="1"/>
</dbReference>
<dbReference type="OrthoDB" id="2677917at2759"/>
<evidence type="ECO:0000256" key="3">
    <source>
        <dbReference type="ARBA" id="ARBA00022771"/>
    </source>
</evidence>
<protein>
    <submittedName>
        <fullName evidence="6">Uncharacterized protein</fullName>
    </submittedName>
</protein>
<accession>A0A6A4GWN8</accession>
<dbReference type="GO" id="GO:0008270">
    <property type="term" value="F:zinc ion binding"/>
    <property type="evidence" value="ECO:0007669"/>
    <property type="project" value="UniProtKB-KW"/>
</dbReference>
<dbReference type="EMBL" id="ML769663">
    <property type="protein sequence ID" value="KAE9390282.1"/>
    <property type="molecule type" value="Genomic_DNA"/>
</dbReference>
<comment type="subcellular location">
    <subcellularLocation>
        <location evidence="1">Nucleus</location>
    </subcellularLocation>
</comment>
<evidence type="ECO:0000313" key="7">
    <source>
        <dbReference type="Proteomes" id="UP000799118"/>
    </source>
</evidence>